<keyword evidence="5 13" id="KW-0812">Transmembrane</keyword>
<feature type="transmembrane region" description="Helical" evidence="13">
    <location>
        <begin position="560"/>
        <end position="581"/>
    </location>
</feature>
<evidence type="ECO:0000256" key="11">
    <source>
        <dbReference type="ARBA" id="ARBA00023286"/>
    </source>
</evidence>
<accession>A0AAV4NM69</accession>
<dbReference type="GO" id="GO:0005886">
    <property type="term" value="C:plasma membrane"/>
    <property type="evidence" value="ECO:0007669"/>
    <property type="project" value="UniProtKB-SubCell"/>
</dbReference>
<feature type="transmembrane region" description="Helical" evidence="13">
    <location>
        <begin position="7"/>
        <end position="31"/>
    </location>
</feature>
<dbReference type="Gene3D" id="1.10.287.70">
    <property type="match status" value="1"/>
</dbReference>
<feature type="transmembrane region" description="Helical" evidence="13">
    <location>
        <begin position="531"/>
        <end position="548"/>
    </location>
</feature>
<evidence type="ECO:0000259" key="14">
    <source>
        <dbReference type="SMART" id="SM00079"/>
    </source>
</evidence>
<evidence type="ECO:0000256" key="6">
    <source>
        <dbReference type="ARBA" id="ARBA00022989"/>
    </source>
</evidence>
<dbReference type="Gene3D" id="3.40.190.10">
    <property type="entry name" value="Periplasmic binding protein-like II"/>
    <property type="match status" value="1"/>
</dbReference>
<keyword evidence="16" id="KW-1185">Reference proteome</keyword>
<feature type="domain" description="Ionotropic glutamate receptor C-terminal" evidence="14">
    <location>
        <begin position="381"/>
        <end position="730"/>
    </location>
</feature>
<keyword evidence="9 15" id="KW-0675">Receptor</keyword>
<reference evidence="15 16" key="1">
    <citation type="submission" date="2021-06" db="EMBL/GenBank/DDBJ databases">
        <title>Caerostris darwini draft genome.</title>
        <authorList>
            <person name="Kono N."/>
            <person name="Arakawa K."/>
        </authorList>
    </citation>
    <scope>NUCLEOTIDE SEQUENCE [LARGE SCALE GENOMIC DNA]</scope>
</reference>
<keyword evidence="7" id="KW-0406">Ion transport</keyword>
<feature type="transmembrane region" description="Helical" evidence="13">
    <location>
        <begin position="757"/>
        <end position="777"/>
    </location>
</feature>
<dbReference type="Pfam" id="PF10613">
    <property type="entry name" value="Lig_chan-Glu_bd"/>
    <property type="match status" value="1"/>
</dbReference>
<evidence type="ECO:0000256" key="4">
    <source>
        <dbReference type="ARBA" id="ARBA00022475"/>
    </source>
</evidence>
<keyword evidence="10" id="KW-0325">Glycoprotein</keyword>
<evidence type="ECO:0000256" key="2">
    <source>
        <dbReference type="ARBA" id="ARBA00008685"/>
    </source>
</evidence>
<comment type="caution">
    <text evidence="15">The sequence shown here is derived from an EMBL/GenBank/DDBJ whole genome shotgun (WGS) entry which is preliminary data.</text>
</comment>
<dbReference type="GO" id="GO:0050906">
    <property type="term" value="P:detection of stimulus involved in sensory perception"/>
    <property type="evidence" value="ECO:0007669"/>
    <property type="project" value="UniProtKB-ARBA"/>
</dbReference>
<dbReference type="GO" id="GO:0015276">
    <property type="term" value="F:ligand-gated monoatomic ion channel activity"/>
    <property type="evidence" value="ECO:0007669"/>
    <property type="project" value="InterPro"/>
</dbReference>
<dbReference type="EMBL" id="BPLQ01001741">
    <property type="protein sequence ID" value="GIX84860.1"/>
    <property type="molecule type" value="Genomic_DNA"/>
</dbReference>
<dbReference type="SUPFAM" id="SSF53850">
    <property type="entry name" value="Periplasmic binding protein-like II"/>
    <property type="match status" value="1"/>
</dbReference>
<keyword evidence="3" id="KW-0813">Transport</keyword>
<dbReference type="AlphaFoldDB" id="A0AAV4NM69"/>
<evidence type="ECO:0000256" key="12">
    <source>
        <dbReference type="ARBA" id="ARBA00023303"/>
    </source>
</evidence>
<gene>
    <name evidence="15" type="primary">GRIA4</name>
    <name evidence="15" type="ORF">CDAR_490751</name>
</gene>
<evidence type="ECO:0000256" key="10">
    <source>
        <dbReference type="ARBA" id="ARBA00023180"/>
    </source>
</evidence>
<evidence type="ECO:0000256" key="5">
    <source>
        <dbReference type="ARBA" id="ARBA00022692"/>
    </source>
</evidence>
<organism evidence="15 16">
    <name type="scientific">Caerostris darwini</name>
    <dbReference type="NCBI Taxonomy" id="1538125"/>
    <lineage>
        <taxon>Eukaryota</taxon>
        <taxon>Metazoa</taxon>
        <taxon>Ecdysozoa</taxon>
        <taxon>Arthropoda</taxon>
        <taxon>Chelicerata</taxon>
        <taxon>Arachnida</taxon>
        <taxon>Araneae</taxon>
        <taxon>Araneomorphae</taxon>
        <taxon>Entelegynae</taxon>
        <taxon>Araneoidea</taxon>
        <taxon>Araneidae</taxon>
        <taxon>Caerostris</taxon>
    </lineage>
</organism>
<proteinExistence type="inferred from homology"/>
<evidence type="ECO:0000256" key="7">
    <source>
        <dbReference type="ARBA" id="ARBA00023065"/>
    </source>
</evidence>
<dbReference type="InterPro" id="IPR001320">
    <property type="entry name" value="Iontro_rcpt_C"/>
</dbReference>
<keyword evidence="4" id="KW-1003">Cell membrane</keyword>
<evidence type="ECO:0000256" key="8">
    <source>
        <dbReference type="ARBA" id="ARBA00023136"/>
    </source>
</evidence>
<evidence type="ECO:0000313" key="15">
    <source>
        <dbReference type="EMBL" id="GIX84860.1"/>
    </source>
</evidence>
<dbReference type="InterPro" id="IPR019594">
    <property type="entry name" value="Glu/Gly-bd"/>
</dbReference>
<comment type="subcellular location">
    <subcellularLocation>
        <location evidence="1">Cell membrane</location>
        <topology evidence="1">Multi-pass membrane protein</topology>
    </subcellularLocation>
</comment>
<keyword evidence="8 13" id="KW-0472">Membrane</keyword>
<protein>
    <submittedName>
        <fullName evidence="15">Glutamate receptor 4</fullName>
    </submittedName>
</protein>
<evidence type="ECO:0000256" key="9">
    <source>
        <dbReference type="ARBA" id="ARBA00023170"/>
    </source>
</evidence>
<keyword evidence="6 13" id="KW-1133">Transmembrane helix</keyword>
<evidence type="ECO:0000256" key="1">
    <source>
        <dbReference type="ARBA" id="ARBA00004651"/>
    </source>
</evidence>
<dbReference type="Proteomes" id="UP001054837">
    <property type="component" value="Unassembled WGS sequence"/>
</dbReference>
<comment type="similarity">
    <text evidence="2">Belongs to the glutamate-gated ion channel (TC 1.A.10.1) family.</text>
</comment>
<dbReference type="Pfam" id="PF00060">
    <property type="entry name" value="Lig_chan"/>
    <property type="match status" value="1"/>
</dbReference>
<evidence type="ECO:0000256" key="13">
    <source>
        <dbReference type="SAM" id="Phobius"/>
    </source>
</evidence>
<dbReference type="PANTHER" id="PTHR42643">
    <property type="entry name" value="IONOTROPIC RECEPTOR 20A-RELATED"/>
    <property type="match status" value="1"/>
</dbReference>
<dbReference type="InterPro" id="IPR052192">
    <property type="entry name" value="Insect_Ionotropic_Sensory_Rcpt"/>
</dbReference>
<evidence type="ECO:0000256" key="3">
    <source>
        <dbReference type="ARBA" id="ARBA00022448"/>
    </source>
</evidence>
<sequence length="812" mass="92889">MSLSLRAWTICFILMNAMLISMTTKVIVLFAPCDESVTNILHLVRKSVRRHIVVVANHHNRVFMNKDTQFTRHDLSDACHWVSEGTVAVLAVTSTRKLWHGIDSTAHTFKLPHLVVPDTCSKSCSNSPPLQPELLELAIFEYLKDQYLHDVILLHEGDGDDGNLLAYLMNTHCVRMSYLQATDGPTFFKTFERYFDNWNMADLTDEGRLLVSLGDGNIADQVLVNLIESSMHNKRTKILVSGGVHKWQERLLRVKAYEVDLVVISRESVPAADCPLAIEILPTGYHGHGCMKCEVLSQKEQNLGRAILTGIKEDLRLGRCCSPLDEYTIWKSFPAELGAQRLRPVAVWANDTGLLRMEPLDLETITLRVAVVQYFPYVVYHMDNGSVILENCVLKHILKFVSKRLNFKYQLVEAPGDDWGTKIGNEWRGAIGMVMRGEADMIPYLTVTPSRYAMIEYSKPLAHVRYGLLIAFPVEPPRTFIFLRLYKKEVWLALFFTALVLSYVLCKMTVVSTQYCGPRNIKEKLRSFPRCLWLIFGILLQQGATHLPAMSSGRLLLATWWLSVLVITTTYSANLIAFLAFPETTFVVKSLEDLSVHKTVTLSIKEGCPVLEDFEQSDVEVYKKIRETYLLNPNRYLKFSTETKRCCAVEDVVAGRAVYVDDVNYLFTMVKKDYEKWRYCRITIAPKEFAWMDLAVGLRRGSSLLQPLNDEIQQMRESGVLHHWRNQYSSRRGECYSIERVLPGQREVNLEDLQGPFYFLLLGTIAGLLLVAAENAYRRFRRKLQPQGRAKKIHLSNQKINPRRHLSMLSPH</sequence>
<feature type="transmembrane region" description="Helical" evidence="13">
    <location>
        <begin position="490"/>
        <end position="510"/>
    </location>
</feature>
<evidence type="ECO:0000313" key="16">
    <source>
        <dbReference type="Proteomes" id="UP001054837"/>
    </source>
</evidence>
<keyword evidence="12" id="KW-0407">Ion channel</keyword>
<dbReference type="SMART" id="SM00079">
    <property type="entry name" value="PBPe"/>
    <property type="match status" value="1"/>
</dbReference>
<keyword evidence="11" id="KW-1071">Ligand-gated ion channel</keyword>
<dbReference type="PANTHER" id="PTHR42643:SF24">
    <property type="entry name" value="IONOTROPIC RECEPTOR 60A"/>
    <property type="match status" value="1"/>
</dbReference>
<name>A0AAV4NM69_9ARAC</name>